<evidence type="ECO:0000313" key="5">
    <source>
        <dbReference type="Proteomes" id="UP001500908"/>
    </source>
</evidence>
<keyword evidence="1" id="KW-0620">Polyamine biosynthesis</keyword>
<feature type="transmembrane region" description="Helical" evidence="2">
    <location>
        <begin position="105"/>
        <end position="126"/>
    </location>
</feature>
<evidence type="ECO:0000259" key="3">
    <source>
        <dbReference type="Pfam" id="PF08241"/>
    </source>
</evidence>
<evidence type="ECO:0000256" key="1">
    <source>
        <dbReference type="ARBA" id="ARBA00023115"/>
    </source>
</evidence>
<protein>
    <recommendedName>
        <fullName evidence="3">Methyltransferase type 11 domain-containing protein</fullName>
    </recommendedName>
</protein>
<dbReference type="Gene3D" id="3.40.50.150">
    <property type="entry name" value="Vaccinia Virus protein VP39"/>
    <property type="match status" value="1"/>
</dbReference>
<keyword evidence="5" id="KW-1185">Reference proteome</keyword>
<feature type="transmembrane region" description="Helical" evidence="2">
    <location>
        <begin position="173"/>
        <end position="192"/>
    </location>
</feature>
<dbReference type="Pfam" id="PF08241">
    <property type="entry name" value="Methyltransf_11"/>
    <property type="match status" value="1"/>
</dbReference>
<name>A0ABP7EYD7_9ACTN</name>
<dbReference type="PANTHER" id="PTHR43317:SF1">
    <property type="entry name" value="THERMOSPERMINE SYNTHASE ACAULIS5"/>
    <property type="match status" value="1"/>
</dbReference>
<dbReference type="SUPFAM" id="SSF53335">
    <property type="entry name" value="S-adenosyl-L-methionine-dependent methyltransferases"/>
    <property type="match status" value="1"/>
</dbReference>
<dbReference type="PANTHER" id="PTHR43317">
    <property type="entry name" value="THERMOSPERMINE SYNTHASE ACAULIS5"/>
    <property type="match status" value="1"/>
</dbReference>
<organism evidence="4 5">
    <name type="scientific">Salinactinospora qingdaonensis</name>
    <dbReference type="NCBI Taxonomy" id="702744"/>
    <lineage>
        <taxon>Bacteria</taxon>
        <taxon>Bacillati</taxon>
        <taxon>Actinomycetota</taxon>
        <taxon>Actinomycetes</taxon>
        <taxon>Streptosporangiales</taxon>
        <taxon>Nocardiopsidaceae</taxon>
        <taxon>Salinactinospora</taxon>
    </lineage>
</organism>
<accession>A0ABP7EYD7</accession>
<evidence type="ECO:0000313" key="4">
    <source>
        <dbReference type="EMBL" id="GAA3725605.1"/>
    </source>
</evidence>
<keyword evidence="2" id="KW-1133">Transmembrane helix</keyword>
<gene>
    <name evidence="4" type="ORF">GCM10022402_02900</name>
</gene>
<reference evidence="5" key="1">
    <citation type="journal article" date="2019" name="Int. J. Syst. Evol. Microbiol.">
        <title>The Global Catalogue of Microorganisms (GCM) 10K type strain sequencing project: providing services to taxonomists for standard genome sequencing and annotation.</title>
        <authorList>
            <consortium name="The Broad Institute Genomics Platform"/>
            <consortium name="The Broad Institute Genome Sequencing Center for Infectious Disease"/>
            <person name="Wu L."/>
            <person name="Ma J."/>
        </authorList>
    </citation>
    <scope>NUCLEOTIDE SEQUENCE [LARGE SCALE GENOMIC DNA]</scope>
    <source>
        <strain evidence="5">JCM 17137</strain>
    </source>
</reference>
<feature type="transmembrane region" description="Helical" evidence="2">
    <location>
        <begin position="204"/>
        <end position="222"/>
    </location>
</feature>
<feature type="transmembrane region" description="Helical" evidence="2">
    <location>
        <begin position="44"/>
        <end position="61"/>
    </location>
</feature>
<dbReference type="EMBL" id="BAABDD010000001">
    <property type="protein sequence ID" value="GAA3725605.1"/>
    <property type="molecule type" value="Genomic_DNA"/>
</dbReference>
<dbReference type="InterPro" id="IPR029063">
    <property type="entry name" value="SAM-dependent_MTases_sf"/>
</dbReference>
<dbReference type="Proteomes" id="UP001500908">
    <property type="component" value="Unassembled WGS sequence"/>
</dbReference>
<dbReference type="CDD" id="cd02440">
    <property type="entry name" value="AdoMet_MTases"/>
    <property type="match status" value="1"/>
</dbReference>
<evidence type="ECO:0000256" key="2">
    <source>
        <dbReference type="SAM" id="Phobius"/>
    </source>
</evidence>
<dbReference type="NCBIfam" id="NF037959">
    <property type="entry name" value="MFS_SpdSyn"/>
    <property type="match status" value="1"/>
</dbReference>
<dbReference type="InterPro" id="IPR013216">
    <property type="entry name" value="Methyltransf_11"/>
</dbReference>
<sequence length="494" mass="51541">MLGRVNRFLATTVVIFASAVVLVLEVTATRLVAPYAGDTLETYTAAIGVALGAIAVGAKLGGDAADRWRPDRLLGPLLVLGGGLTMLSRPIVLVVGPSLVGTGPFAALLLVALGIALPVALLSAVTPVVVKTQLADLHHTGGIVGRFSAWGTVGALAGTFLTGYVFIAALPVSAILLLTGSALIAFGAFLLLRHALSSLSRQAMAVLGLTVVSSGLLLGVASPCDAETAYYCARVTTDPANPSGRVLLLDDLRHGYVDVADPTHLEFAYTQWFAAAIAARAGEAPVSTLHIGGGAYTMPRWLAATRPGSTSHVFEVDPAVTELARSRLQLRTGPRLSVSSGDARIAITTAETDRYDVVIGDAFGGLSVPWHLTTREFLAEIERVLKPGGIYVANIIDYGPRSFLQAEVATVGVVFDTLSVIGHRASDSAVRGGNHVIVATDGALARGELRRAVATAPTPGHLTAQQQVARWQRQGQVLTDDYAPVDQLLTPYLT</sequence>
<proteinExistence type="predicted"/>
<comment type="caution">
    <text evidence="4">The sequence shown here is derived from an EMBL/GenBank/DDBJ whole genome shotgun (WGS) entry which is preliminary data.</text>
</comment>
<keyword evidence="2" id="KW-0472">Membrane</keyword>
<feature type="transmembrane region" description="Helical" evidence="2">
    <location>
        <begin position="147"/>
        <end position="167"/>
    </location>
</feature>
<feature type="domain" description="Methyltransferase type 11" evidence="3">
    <location>
        <begin position="289"/>
        <end position="392"/>
    </location>
</feature>
<keyword evidence="2" id="KW-0812">Transmembrane</keyword>
<feature type="transmembrane region" description="Helical" evidence="2">
    <location>
        <begin position="73"/>
        <end position="93"/>
    </location>
</feature>